<dbReference type="PROSITE" id="PS51186">
    <property type="entry name" value="GNAT"/>
    <property type="match status" value="1"/>
</dbReference>
<comment type="caution">
    <text evidence="2">The sequence shown here is derived from an EMBL/GenBank/DDBJ whole genome shotgun (WGS) entry which is preliminary data.</text>
</comment>
<name>A0A955L5W8_9BACT</name>
<dbReference type="InterPro" id="IPR000182">
    <property type="entry name" value="GNAT_dom"/>
</dbReference>
<sequence>MVIQELQLEYLDDFYLLFEDLMHEGYANFPVELREYFLARDYSKKNIMLWLERNFRKIFLAMVDGEIVGFIVGDNTYGGVGFVSWLGIKPNMRKRGIGTQLLKAYEDYIITLGAHLLELYASDDVKPFYEKYGMHEIGRRNNGYFGQKNVIMDKPLGQWNSDNIRIVEHNS</sequence>
<dbReference type="EMBL" id="JAGQLK010000074">
    <property type="protein sequence ID" value="MCA9383465.1"/>
    <property type="molecule type" value="Genomic_DNA"/>
</dbReference>
<protein>
    <submittedName>
        <fullName evidence="2">GNAT family N-acetyltransferase</fullName>
        <ecNumber evidence="2">2.3.1.-</ecNumber>
    </submittedName>
</protein>
<dbReference type="Pfam" id="PF00583">
    <property type="entry name" value="Acetyltransf_1"/>
    <property type="match status" value="1"/>
</dbReference>
<dbReference type="Gene3D" id="3.40.630.30">
    <property type="match status" value="1"/>
</dbReference>
<evidence type="ECO:0000313" key="2">
    <source>
        <dbReference type="EMBL" id="MCA9383465.1"/>
    </source>
</evidence>
<dbReference type="GO" id="GO:0016747">
    <property type="term" value="F:acyltransferase activity, transferring groups other than amino-acyl groups"/>
    <property type="evidence" value="ECO:0007669"/>
    <property type="project" value="InterPro"/>
</dbReference>
<dbReference type="CDD" id="cd04301">
    <property type="entry name" value="NAT_SF"/>
    <property type="match status" value="1"/>
</dbReference>
<gene>
    <name evidence="2" type="ORF">KC909_03805</name>
</gene>
<dbReference type="EC" id="2.3.1.-" evidence="2"/>
<keyword evidence="2" id="KW-0012">Acyltransferase</keyword>
<accession>A0A955L5W8</accession>
<evidence type="ECO:0000259" key="1">
    <source>
        <dbReference type="PROSITE" id="PS51186"/>
    </source>
</evidence>
<keyword evidence="2" id="KW-0808">Transferase</keyword>
<feature type="domain" description="N-acetyltransferase" evidence="1">
    <location>
        <begin position="1"/>
        <end position="157"/>
    </location>
</feature>
<dbReference type="SUPFAM" id="SSF55729">
    <property type="entry name" value="Acyl-CoA N-acyltransferases (Nat)"/>
    <property type="match status" value="1"/>
</dbReference>
<dbReference type="InterPro" id="IPR016181">
    <property type="entry name" value="Acyl_CoA_acyltransferase"/>
</dbReference>
<reference evidence="2" key="1">
    <citation type="submission" date="2020-04" db="EMBL/GenBank/DDBJ databases">
        <authorList>
            <person name="Zhang T."/>
        </authorList>
    </citation>
    <scope>NUCLEOTIDE SEQUENCE</scope>
    <source>
        <strain evidence="2">HKST-UBA14</strain>
    </source>
</reference>
<organism evidence="2 3">
    <name type="scientific">Candidatus Dojkabacteria bacterium</name>
    <dbReference type="NCBI Taxonomy" id="2099670"/>
    <lineage>
        <taxon>Bacteria</taxon>
        <taxon>Candidatus Dojkabacteria</taxon>
    </lineage>
</organism>
<evidence type="ECO:0000313" key="3">
    <source>
        <dbReference type="Proteomes" id="UP000783287"/>
    </source>
</evidence>
<dbReference type="Proteomes" id="UP000783287">
    <property type="component" value="Unassembled WGS sequence"/>
</dbReference>
<dbReference type="AlphaFoldDB" id="A0A955L5W8"/>
<proteinExistence type="predicted"/>
<reference evidence="2" key="2">
    <citation type="journal article" date="2021" name="Microbiome">
        <title>Successional dynamics and alternative stable states in a saline activated sludge microbial community over 9 years.</title>
        <authorList>
            <person name="Wang Y."/>
            <person name="Ye J."/>
            <person name="Ju F."/>
            <person name="Liu L."/>
            <person name="Boyd J.A."/>
            <person name="Deng Y."/>
            <person name="Parks D.H."/>
            <person name="Jiang X."/>
            <person name="Yin X."/>
            <person name="Woodcroft B.J."/>
            <person name="Tyson G.W."/>
            <person name="Hugenholtz P."/>
            <person name="Polz M.F."/>
            <person name="Zhang T."/>
        </authorList>
    </citation>
    <scope>NUCLEOTIDE SEQUENCE</scope>
    <source>
        <strain evidence="2">HKST-UBA14</strain>
    </source>
</reference>